<organism evidence="1 2">
    <name type="scientific">Helicobacter pylori</name>
    <name type="common">Campylobacter pylori</name>
    <dbReference type="NCBI Taxonomy" id="210"/>
    <lineage>
        <taxon>Bacteria</taxon>
        <taxon>Pseudomonadati</taxon>
        <taxon>Campylobacterota</taxon>
        <taxon>Epsilonproteobacteria</taxon>
        <taxon>Campylobacterales</taxon>
        <taxon>Helicobacteraceae</taxon>
        <taxon>Helicobacter</taxon>
    </lineage>
</organism>
<name>A0A377IWH2_HELPX</name>
<gene>
    <name evidence="1" type="ORF">NCTC13338_01590</name>
</gene>
<evidence type="ECO:0000313" key="2">
    <source>
        <dbReference type="Proteomes" id="UP000254543"/>
    </source>
</evidence>
<reference evidence="1 2" key="1">
    <citation type="submission" date="2018-06" db="EMBL/GenBank/DDBJ databases">
        <authorList>
            <consortium name="Pathogen Informatics"/>
            <person name="Doyle S."/>
        </authorList>
    </citation>
    <scope>NUCLEOTIDE SEQUENCE [LARGE SCALE GENOMIC DNA]</scope>
    <source>
        <strain evidence="1 2">NCTC13338</strain>
    </source>
</reference>
<evidence type="ECO:0000313" key="1">
    <source>
        <dbReference type="EMBL" id="STO91792.1"/>
    </source>
</evidence>
<protein>
    <submittedName>
        <fullName evidence="1">Uncharacterized protein</fullName>
    </submittedName>
</protein>
<proteinExistence type="predicted"/>
<dbReference type="Proteomes" id="UP000254543">
    <property type="component" value="Unassembled WGS sequence"/>
</dbReference>
<accession>A0A377IWH2</accession>
<dbReference type="EMBL" id="UGHQ01000002">
    <property type="protein sequence ID" value="STO91792.1"/>
    <property type="molecule type" value="Genomic_DNA"/>
</dbReference>
<dbReference type="RefSeq" id="WP_258553044.1">
    <property type="nucleotide sequence ID" value="NZ_UGHQ01000002.1"/>
</dbReference>
<dbReference type="AlphaFoldDB" id="A0A377IWH2"/>
<sequence length="104" mass="12107">MPAFKEYKEARSQLPLFKISVNPNQSLSAQLKEYDKKKSVLRAVLNTRSKRDNNLVDYDDLTTAQNEYHRFIYEPIIRSDAKLPVAVISGCRTYNDKPLLRIMD</sequence>